<protein>
    <recommendedName>
        <fullName evidence="1">DUF2229 domain-containing protein</fullName>
    </recommendedName>
</protein>
<dbReference type="PANTHER" id="PTHR32329">
    <property type="entry name" value="BIFUNCTIONAL PROTEIN [INCLUDES 2-HYDROXYACYL-COA DEHYDRATASE (N-TER) AND ITS ACTIVATOR DOMAIN (C_TERM)-RELATED"/>
    <property type="match status" value="1"/>
</dbReference>
<proteinExistence type="predicted"/>
<reference evidence="2" key="1">
    <citation type="journal article" date="2020" name="mSystems">
        <title>Genome- and Community-Level Interaction Insights into Carbon Utilization and Element Cycling Functions of Hydrothermarchaeota in Hydrothermal Sediment.</title>
        <authorList>
            <person name="Zhou Z."/>
            <person name="Liu Y."/>
            <person name="Xu W."/>
            <person name="Pan J."/>
            <person name="Luo Z.H."/>
            <person name="Li M."/>
        </authorList>
    </citation>
    <scope>NUCLEOTIDE SEQUENCE [LARGE SCALE GENOMIC DNA]</scope>
    <source>
        <strain evidence="2">SpSt-697</strain>
    </source>
</reference>
<sequence length="287" mass="33448">MKIGIPKGLYFYYHKDFLLEFFDNLKLTVLFSSDTTQKTIAEGSQLTPSEICLSTKVFFGHIKELVANCDYLFLIRLVKKYSHNKRPLFGCPKFIGLPDLVKAVFNNIKILELVIDEELKNEEESYYEVFKKFGFSKKEILNAYKKAKEKTKEKKLEKGDILIIGHPYILFDSQLSLGLLNILKTMGVKFITSFQFFGKDLDKEKEICWYYHRHLLVAAYWAKENNISGIITINTFPCGTQPIIDERIKKICSNTNILQIIIDEHTQKEAFITRLESFLDLIKIKKK</sequence>
<feature type="domain" description="DUF2229" evidence="1">
    <location>
        <begin position="2"/>
        <end position="192"/>
    </location>
</feature>
<gene>
    <name evidence="2" type="ORF">ENU74_04385</name>
</gene>
<dbReference type="Pfam" id="PF09989">
    <property type="entry name" value="DUF2229"/>
    <property type="match status" value="1"/>
</dbReference>
<accession>A0A7V4E2Z0</accession>
<dbReference type="InterPro" id="IPR051805">
    <property type="entry name" value="Dehydratase_Activator_Redct"/>
</dbReference>
<dbReference type="InterPro" id="IPR018709">
    <property type="entry name" value="CoA_activase_DUF2229"/>
</dbReference>
<name>A0A7V4E2Z0_UNCW3</name>
<comment type="caution">
    <text evidence="2">The sequence shown here is derived from an EMBL/GenBank/DDBJ whole genome shotgun (WGS) entry which is preliminary data.</text>
</comment>
<evidence type="ECO:0000313" key="2">
    <source>
        <dbReference type="EMBL" id="HGK63811.1"/>
    </source>
</evidence>
<dbReference type="Gene3D" id="3.40.50.11900">
    <property type="match status" value="1"/>
</dbReference>
<organism evidence="2">
    <name type="scientific">candidate division WOR-3 bacterium</name>
    <dbReference type="NCBI Taxonomy" id="2052148"/>
    <lineage>
        <taxon>Bacteria</taxon>
        <taxon>Bacteria division WOR-3</taxon>
    </lineage>
</organism>
<dbReference type="PANTHER" id="PTHR32329:SF2">
    <property type="entry name" value="BIFUNCTIONAL PROTEIN [INCLUDES 2-HYDROXYACYL-COA DEHYDRATASE (N-TER) AND ITS ACTIVATOR DOMAIN (C_TERM)"/>
    <property type="match status" value="1"/>
</dbReference>
<dbReference type="EMBL" id="DTDR01000113">
    <property type="protein sequence ID" value="HGK63811.1"/>
    <property type="molecule type" value="Genomic_DNA"/>
</dbReference>
<evidence type="ECO:0000259" key="1">
    <source>
        <dbReference type="Pfam" id="PF09989"/>
    </source>
</evidence>
<dbReference type="AlphaFoldDB" id="A0A7V4E2Z0"/>